<accession>A0ABU3K8S0</accession>
<dbReference type="SUPFAM" id="SSF47384">
    <property type="entry name" value="Homodimeric domain of signal transducing histidine kinase"/>
    <property type="match status" value="1"/>
</dbReference>
<dbReference type="PANTHER" id="PTHR43304:SF1">
    <property type="entry name" value="PAC DOMAIN-CONTAINING PROTEIN"/>
    <property type="match status" value="1"/>
</dbReference>
<dbReference type="Gene3D" id="1.10.287.130">
    <property type="match status" value="1"/>
</dbReference>
<evidence type="ECO:0000313" key="12">
    <source>
        <dbReference type="EMBL" id="MDT7042757.1"/>
    </source>
</evidence>
<dbReference type="SMART" id="SM00091">
    <property type="entry name" value="PAS"/>
    <property type="match status" value="4"/>
</dbReference>
<dbReference type="InterPro" id="IPR000014">
    <property type="entry name" value="PAS"/>
</dbReference>
<feature type="coiled-coil region" evidence="7">
    <location>
        <begin position="5"/>
        <end position="32"/>
    </location>
</feature>
<dbReference type="InterPro" id="IPR013656">
    <property type="entry name" value="PAS_4"/>
</dbReference>
<keyword evidence="7" id="KW-0175">Coiled coil</keyword>
<sequence>MGTVHNNQEQTIEFLQARIAELEEKLKETSAPSEEGMRSAQFAMDRASDGIYCMGPDAKFIYVNDSACHSLGYSREEMLSLSVHDINPDCPADTWPDTWEKVKKDGIFFFDSHHRTKHGHVFPVEIRINYLKFDEREFNCAIVRDISERNRGQEKLRQSQALVHAIVENIPNMVFVKDAKDLRFVLLNKAGEDLLGYQRHELIGRTDYDLFPQKEADFFAVKDREVLEGCRLVEIPREQIHTRDKGSRLLHTKKVPILDSQGNPEYLLGISHDITEPQKAELQKAEKEMLLTTMLKTGPGCLKRVAADGTLLSMNPAGLEFIEADSENEAVGLSVFDLVLPEYRHVFKQMHQRVIEGDPQTLQFKIQGLKGTQCWMETYATPFKNPLTGQIEHLAVTHDITKRKAIENNLQVSERSIRQLYEITSSKNLSFDQKIRGLLILGCQRFGLPYGTLTKRVGKHLELEFLHAPDKCWVEHALVPICESFCGLALERETPLVFENAGKSAWATHPAYQAMGLEAYIGTRVTVGETMYGTLCFLDRVPYPQEFTAADQDFSQLMARWIGAELERKQWEQALQESEQRFRMVCEAIPQQVWTARPDGSLDYVNRRVVEYFELPFEQLIEQGWQNVIHPDDLPLCLERWAHARQTNQPYETEFRLKRGHDDDYRSHIGRALAMFNSQGEVIKWFGTNTDITDLKRMEAQLRQGQKMEAIGTLAGGIAHDFNNVLGVILGYAELAKNKASGNEALEKNLQEILFAGKRAKDLVQHILVFSRQEELVRKPIHLNVLLPEVLTMVRATLPATIEIHQKIQEDIAPILGDPTQLHQIILNLCSNAQYAMREEGGLLEIGVENLNIERPQRFDLFTLTPGNYVRLWVKDTGQGIAPELLNRIFDPFFTTKRIGEGTGMGLSVVLGIVTAHHGVISVESALGQGATFSIYFPEGELKSNSEIIPDLQETSLKKKAQILFVDDEIALARIGKEVLEALGCDVDICTNGEEALARVRSDLTHYDAVISDQTMPGMTGEKLAQLLLSLKSDLPIILCTGFSHSVTFEKAQQIGLRAFLKKPVLKEDLIQTLNKIL</sequence>
<feature type="domain" description="PAC" evidence="11">
    <location>
        <begin position="360"/>
        <end position="412"/>
    </location>
</feature>
<dbReference type="CDD" id="cd00130">
    <property type="entry name" value="PAS"/>
    <property type="match status" value="4"/>
</dbReference>
<organism evidence="12 13">
    <name type="scientific">Candidatus Nitronereus thalassa</name>
    <dbReference type="NCBI Taxonomy" id="3020898"/>
    <lineage>
        <taxon>Bacteria</taxon>
        <taxon>Pseudomonadati</taxon>
        <taxon>Nitrospirota</taxon>
        <taxon>Nitrospiria</taxon>
        <taxon>Nitrospirales</taxon>
        <taxon>Nitrospiraceae</taxon>
        <taxon>Candidatus Nitronereus</taxon>
    </lineage>
</organism>
<dbReference type="Gene3D" id="3.30.450.40">
    <property type="match status" value="1"/>
</dbReference>
<keyword evidence="4" id="KW-0808">Transferase</keyword>
<dbReference type="Gene3D" id="3.40.50.2300">
    <property type="match status" value="1"/>
</dbReference>
<dbReference type="InterPro" id="IPR036890">
    <property type="entry name" value="HATPase_C_sf"/>
</dbReference>
<evidence type="ECO:0000256" key="4">
    <source>
        <dbReference type="ARBA" id="ARBA00022679"/>
    </source>
</evidence>
<dbReference type="InterPro" id="IPR035965">
    <property type="entry name" value="PAS-like_dom_sf"/>
</dbReference>
<dbReference type="PROSITE" id="PS50112">
    <property type="entry name" value="PAS"/>
    <property type="match status" value="3"/>
</dbReference>
<dbReference type="SMART" id="SM00086">
    <property type="entry name" value="PAC"/>
    <property type="match status" value="4"/>
</dbReference>
<evidence type="ECO:0000256" key="6">
    <source>
        <dbReference type="PROSITE-ProRule" id="PRU00169"/>
    </source>
</evidence>
<gene>
    <name evidence="12" type="ORF">PPG34_10375</name>
</gene>
<dbReference type="Pfam" id="PF02518">
    <property type="entry name" value="HATPase_c"/>
    <property type="match status" value="1"/>
</dbReference>
<dbReference type="InterPro" id="IPR003661">
    <property type="entry name" value="HisK_dim/P_dom"/>
</dbReference>
<dbReference type="CDD" id="cd00156">
    <property type="entry name" value="REC"/>
    <property type="match status" value="1"/>
</dbReference>
<name>A0ABU3K8S0_9BACT</name>
<evidence type="ECO:0000256" key="2">
    <source>
        <dbReference type="ARBA" id="ARBA00012438"/>
    </source>
</evidence>
<feature type="domain" description="PAS" evidence="10">
    <location>
        <begin position="159"/>
        <end position="230"/>
    </location>
</feature>
<dbReference type="PROSITE" id="PS50110">
    <property type="entry name" value="RESPONSE_REGULATORY"/>
    <property type="match status" value="1"/>
</dbReference>
<dbReference type="InterPro" id="IPR013655">
    <property type="entry name" value="PAS_fold_3"/>
</dbReference>
<dbReference type="InterPro" id="IPR005467">
    <property type="entry name" value="His_kinase_dom"/>
</dbReference>
<dbReference type="PROSITE" id="PS50109">
    <property type="entry name" value="HIS_KIN"/>
    <property type="match status" value="1"/>
</dbReference>
<comment type="catalytic activity">
    <reaction evidence="1">
        <text>ATP + protein L-histidine = ADP + protein N-phospho-L-histidine.</text>
        <dbReference type="EC" id="2.7.13.3"/>
    </reaction>
</comment>
<evidence type="ECO:0000259" key="11">
    <source>
        <dbReference type="PROSITE" id="PS50113"/>
    </source>
</evidence>
<feature type="domain" description="PAS" evidence="10">
    <location>
        <begin position="43"/>
        <end position="80"/>
    </location>
</feature>
<evidence type="ECO:0000256" key="5">
    <source>
        <dbReference type="ARBA" id="ARBA00022777"/>
    </source>
</evidence>
<dbReference type="SMART" id="SM00388">
    <property type="entry name" value="HisKA"/>
    <property type="match status" value="1"/>
</dbReference>
<dbReference type="InterPro" id="IPR001789">
    <property type="entry name" value="Sig_transdc_resp-reg_receiver"/>
</dbReference>
<evidence type="ECO:0000313" key="13">
    <source>
        <dbReference type="Proteomes" id="UP001250932"/>
    </source>
</evidence>
<dbReference type="Pfam" id="PF08448">
    <property type="entry name" value="PAS_4"/>
    <property type="match status" value="2"/>
</dbReference>
<dbReference type="SUPFAM" id="SSF55874">
    <property type="entry name" value="ATPase domain of HSP90 chaperone/DNA topoisomerase II/histidine kinase"/>
    <property type="match status" value="1"/>
</dbReference>
<dbReference type="Gene3D" id="3.30.565.10">
    <property type="entry name" value="Histidine kinase-like ATPase, C-terminal domain"/>
    <property type="match status" value="1"/>
</dbReference>
<evidence type="ECO:0000256" key="3">
    <source>
        <dbReference type="ARBA" id="ARBA00022553"/>
    </source>
</evidence>
<feature type="domain" description="PAC" evidence="11">
    <location>
        <begin position="231"/>
        <end position="286"/>
    </location>
</feature>
<feature type="modified residue" description="4-aspartylphosphate" evidence="6">
    <location>
        <position position="1013"/>
    </location>
</feature>
<dbReference type="NCBIfam" id="TIGR00229">
    <property type="entry name" value="sensory_box"/>
    <property type="match status" value="4"/>
</dbReference>
<dbReference type="Proteomes" id="UP001250932">
    <property type="component" value="Unassembled WGS sequence"/>
</dbReference>
<dbReference type="SUPFAM" id="SSF55785">
    <property type="entry name" value="PYP-like sensor domain (PAS domain)"/>
    <property type="match status" value="4"/>
</dbReference>
<comment type="caution">
    <text evidence="12">The sequence shown here is derived from an EMBL/GenBank/DDBJ whole genome shotgun (WGS) entry which is preliminary data.</text>
</comment>
<keyword evidence="5" id="KW-0418">Kinase</keyword>
<dbReference type="EC" id="2.7.13.3" evidence="2"/>
<dbReference type="PANTHER" id="PTHR43304">
    <property type="entry name" value="PHYTOCHROME-LIKE PROTEIN CPH1"/>
    <property type="match status" value="1"/>
</dbReference>
<dbReference type="Pfam" id="PF13426">
    <property type="entry name" value="PAS_9"/>
    <property type="match status" value="1"/>
</dbReference>
<dbReference type="InterPro" id="IPR011006">
    <property type="entry name" value="CheY-like_superfamily"/>
</dbReference>
<dbReference type="RefSeq" id="WP_313833209.1">
    <property type="nucleotide sequence ID" value="NZ_JAQOUE010000001.1"/>
</dbReference>
<keyword evidence="3 6" id="KW-0597">Phosphoprotein</keyword>
<dbReference type="InterPro" id="IPR052162">
    <property type="entry name" value="Sensor_kinase/Photoreceptor"/>
</dbReference>
<dbReference type="PROSITE" id="PS50113">
    <property type="entry name" value="PAC"/>
    <property type="match status" value="3"/>
</dbReference>
<feature type="domain" description="PAS" evidence="10">
    <location>
        <begin position="578"/>
        <end position="633"/>
    </location>
</feature>
<dbReference type="InterPro" id="IPR004358">
    <property type="entry name" value="Sig_transdc_His_kin-like_C"/>
</dbReference>
<feature type="domain" description="PAC" evidence="11">
    <location>
        <begin position="651"/>
        <end position="704"/>
    </location>
</feature>
<dbReference type="Pfam" id="PF01590">
    <property type="entry name" value="GAF"/>
    <property type="match status" value="1"/>
</dbReference>
<dbReference type="InterPro" id="IPR003594">
    <property type="entry name" value="HATPase_dom"/>
</dbReference>
<dbReference type="SUPFAM" id="SSF52172">
    <property type="entry name" value="CheY-like"/>
    <property type="match status" value="1"/>
</dbReference>
<evidence type="ECO:0000259" key="8">
    <source>
        <dbReference type="PROSITE" id="PS50109"/>
    </source>
</evidence>
<dbReference type="SMART" id="SM00448">
    <property type="entry name" value="REC"/>
    <property type="match status" value="1"/>
</dbReference>
<keyword evidence="13" id="KW-1185">Reference proteome</keyword>
<dbReference type="InterPro" id="IPR036097">
    <property type="entry name" value="HisK_dim/P_sf"/>
</dbReference>
<evidence type="ECO:0000256" key="1">
    <source>
        <dbReference type="ARBA" id="ARBA00000085"/>
    </source>
</evidence>
<feature type="domain" description="Response regulatory" evidence="9">
    <location>
        <begin position="962"/>
        <end position="1078"/>
    </location>
</feature>
<dbReference type="Pfam" id="PF00072">
    <property type="entry name" value="Response_reg"/>
    <property type="match status" value="1"/>
</dbReference>
<dbReference type="InterPro" id="IPR001610">
    <property type="entry name" value="PAC"/>
</dbReference>
<dbReference type="EMBL" id="JAQOUE010000001">
    <property type="protein sequence ID" value="MDT7042757.1"/>
    <property type="molecule type" value="Genomic_DNA"/>
</dbReference>
<dbReference type="PRINTS" id="PR00344">
    <property type="entry name" value="BCTRLSENSOR"/>
</dbReference>
<evidence type="ECO:0000259" key="9">
    <source>
        <dbReference type="PROSITE" id="PS50110"/>
    </source>
</evidence>
<dbReference type="SMART" id="SM00387">
    <property type="entry name" value="HATPase_c"/>
    <property type="match status" value="1"/>
</dbReference>
<dbReference type="InterPro" id="IPR003018">
    <property type="entry name" value="GAF"/>
</dbReference>
<evidence type="ECO:0000259" key="10">
    <source>
        <dbReference type="PROSITE" id="PS50112"/>
    </source>
</evidence>
<evidence type="ECO:0000256" key="7">
    <source>
        <dbReference type="SAM" id="Coils"/>
    </source>
</evidence>
<dbReference type="InterPro" id="IPR029016">
    <property type="entry name" value="GAF-like_dom_sf"/>
</dbReference>
<dbReference type="CDD" id="cd00082">
    <property type="entry name" value="HisKA"/>
    <property type="match status" value="1"/>
</dbReference>
<protein>
    <recommendedName>
        <fullName evidence="2">histidine kinase</fullName>
        <ecNumber evidence="2">2.7.13.3</ecNumber>
    </recommendedName>
</protein>
<proteinExistence type="predicted"/>
<dbReference type="SUPFAM" id="SSF55781">
    <property type="entry name" value="GAF domain-like"/>
    <property type="match status" value="1"/>
</dbReference>
<reference evidence="12 13" key="1">
    <citation type="journal article" date="2023" name="ISME J.">
        <title>Cultivation and genomic characterization of novel and ubiquitous marine nitrite-oxidizing bacteria from the Nitrospirales.</title>
        <authorList>
            <person name="Mueller A.J."/>
            <person name="Daebeler A."/>
            <person name="Herbold C.W."/>
            <person name="Kirkegaard R.H."/>
            <person name="Daims H."/>
        </authorList>
    </citation>
    <scope>NUCLEOTIDE SEQUENCE [LARGE SCALE GENOMIC DNA]</scope>
    <source>
        <strain evidence="12 13">EB</strain>
    </source>
</reference>
<dbReference type="Pfam" id="PF08447">
    <property type="entry name" value="PAS_3"/>
    <property type="match status" value="1"/>
</dbReference>
<feature type="domain" description="Histidine kinase" evidence="8">
    <location>
        <begin position="717"/>
        <end position="941"/>
    </location>
</feature>
<dbReference type="Pfam" id="PF00512">
    <property type="entry name" value="HisKA"/>
    <property type="match status" value="1"/>
</dbReference>
<dbReference type="Gene3D" id="3.30.450.20">
    <property type="entry name" value="PAS domain"/>
    <property type="match status" value="4"/>
</dbReference>
<dbReference type="InterPro" id="IPR000700">
    <property type="entry name" value="PAS-assoc_C"/>
</dbReference>